<dbReference type="Proteomes" id="UP000595140">
    <property type="component" value="Unassembled WGS sequence"/>
</dbReference>
<organism evidence="1 2">
    <name type="scientific">Cuscuta campestris</name>
    <dbReference type="NCBI Taxonomy" id="132261"/>
    <lineage>
        <taxon>Eukaryota</taxon>
        <taxon>Viridiplantae</taxon>
        <taxon>Streptophyta</taxon>
        <taxon>Embryophyta</taxon>
        <taxon>Tracheophyta</taxon>
        <taxon>Spermatophyta</taxon>
        <taxon>Magnoliopsida</taxon>
        <taxon>eudicotyledons</taxon>
        <taxon>Gunneridae</taxon>
        <taxon>Pentapetalae</taxon>
        <taxon>asterids</taxon>
        <taxon>lamiids</taxon>
        <taxon>Solanales</taxon>
        <taxon>Convolvulaceae</taxon>
        <taxon>Cuscuteae</taxon>
        <taxon>Cuscuta</taxon>
        <taxon>Cuscuta subgen. Grammica</taxon>
        <taxon>Cuscuta sect. Cleistogrammica</taxon>
    </lineage>
</organism>
<gene>
    <name evidence="1" type="ORF">CCAM_LOCUS41435</name>
</gene>
<keyword evidence="2" id="KW-1185">Reference proteome</keyword>
<dbReference type="AlphaFoldDB" id="A0A484NFF2"/>
<evidence type="ECO:0000313" key="1">
    <source>
        <dbReference type="EMBL" id="VFQ99659.1"/>
    </source>
</evidence>
<dbReference type="PANTHER" id="PTHR35317">
    <property type="entry name" value="OS04G0629600 PROTEIN"/>
    <property type="match status" value="1"/>
</dbReference>
<accession>A0A484NFF2</accession>
<evidence type="ECO:0008006" key="3">
    <source>
        <dbReference type="Google" id="ProtNLM"/>
    </source>
</evidence>
<evidence type="ECO:0000313" key="2">
    <source>
        <dbReference type="Proteomes" id="UP000595140"/>
    </source>
</evidence>
<proteinExistence type="predicted"/>
<dbReference type="PANTHER" id="PTHR35317:SF42">
    <property type="entry name" value="RETROTRANSPOSON GAG DOMAIN-CONTAINING PROTEIN"/>
    <property type="match status" value="1"/>
</dbReference>
<dbReference type="EMBL" id="OOIL02006673">
    <property type="protein sequence ID" value="VFQ99659.1"/>
    <property type="molecule type" value="Genomic_DNA"/>
</dbReference>
<protein>
    <recommendedName>
        <fullName evidence="3">Reverse transcriptase Ty1/copia-type domain-containing protein</fullName>
    </recommendedName>
</protein>
<dbReference type="Pfam" id="PF14223">
    <property type="entry name" value="Retrotran_gag_2"/>
    <property type="match status" value="1"/>
</dbReference>
<name>A0A484NFF2_9ASTE</name>
<dbReference type="OrthoDB" id="1727975at2759"/>
<sequence>MTEDGKFQIKKFDCTDFSWWKMQIEDLLVQKDLDVVLGDKPEKMSDADWAGLDRKAMSVIRLSLTKNVTFNILKEKTAKGIMEALSNMYEKPSAANKVFLIRELVNTKMKEGTSVTEHINKLNSILARLLSVGIKFDDEVQALLLLSSSPDSWSGTVTAVTGSVGPDGFTFDQIRDFVLGEDVRRKSSEESSGELLHVGRAEEIAEVVGAGTDEGVSQRLGIAQVYRAGSARRWGILGINA</sequence>
<reference evidence="1 2" key="1">
    <citation type="submission" date="2018-04" db="EMBL/GenBank/DDBJ databases">
        <authorList>
            <person name="Vogel A."/>
        </authorList>
    </citation>
    <scope>NUCLEOTIDE SEQUENCE [LARGE SCALE GENOMIC DNA]</scope>
</reference>